<dbReference type="GO" id="GO:0016020">
    <property type="term" value="C:membrane"/>
    <property type="evidence" value="ECO:0007669"/>
    <property type="project" value="InterPro"/>
</dbReference>
<proteinExistence type="predicted"/>
<comment type="caution">
    <text evidence="1">The sequence shown here is derived from an EMBL/GenBank/DDBJ whole genome shotgun (WGS) entry which is preliminary data.</text>
</comment>
<evidence type="ECO:0000313" key="2">
    <source>
        <dbReference type="Proteomes" id="UP000216024"/>
    </source>
</evidence>
<dbReference type="OrthoDB" id="9757876at2"/>
<dbReference type="Pfam" id="PF00873">
    <property type="entry name" value="ACR_tran"/>
    <property type="match status" value="1"/>
</dbReference>
<dbReference type="EMBL" id="NIBG01000032">
    <property type="protein sequence ID" value="PAB56717.1"/>
    <property type="molecule type" value="Genomic_DNA"/>
</dbReference>
<protein>
    <submittedName>
        <fullName evidence="1">Uncharacterized protein</fullName>
    </submittedName>
</protein>
<gene>
    <name evidence="1" type="ORF">CCE28_20425</name>
</gene>
<keyword evidence="2" id="KW-1185">Reference proteome</keyword>
<accession>A0A267MB89</accession>
<name>A0A267MB89_9FIRM</name>
<dbReference type="Gene3D" id="1.20.1640.10">
    <property type="entry name" value="Multidrug efflux transporter AcrB transmembrane domain"/>
    <property type="match status" value="1"/>
</dbReference>
<organism evidence="1 2">
    <name type="scientific">Anaeromicrobium sediminis</name>
    <dbReference type="NCBI Taxonomy" id="1478221"/>
    <lineage>
        <taxon>Bacteria</taxon>
        <taxon>Bacillati</taxon>
        <taxon>Bacillota</taxon>
        <taxon>Clostridia</taxon>
        <taxon>Peptostreptococcales</taxon>
        <taxon>Thermotaleaceae</taxon>
        <taxon>Anaeromicrobium</taxon>
    </lineage>
</organism>
<sequence>MKLVTVVSTFVILIPVMKVLIPQLPSEFFPYADKDILYIDIETELAGNMDATEKLTDKIAELIMKEPEITSCTVAVGNGLPKFYLTLPTATPSKDFG</sequence>
<dbReference type="GO" id="GO:0022857">
    <property type="term" value="F:transmembrane transporter activity"/>
    <property type="evidence" value="ECO:0007669"/>
    <property type="project" value="InterPro"/>
</dbReference>
<dbReference type="InterPro" id="IPR001036">
    <property type="entry name" value="Acrflvin-R"/>
</dbReference>
<dbReference type="Proteomes" id="UP000216024">
    <property type="component" value="Unassembled WGS sequence"/>
</dbReference>
<reference evidence="1 2" key="1">
    <citation type="submission" date="2017-06" db="EMBL/GenBank/DDBJ databases">
        <title>Draft genome sequence of anaerobic fermentative bacterium Anaeromicrobium sediminis DY2726D isolated from West Pacific Ocean sediments.</title>
        <authorList>
            <person name="Zeng X."/>
        </authorList>
    </citation>
    <scope>NUCLEOTIDE SEQUENCE [LARGE SCALE GENOMIC DNA]</scope>
    <source>
        <strain evidence="1 2">DY2726D</strain>
    </source>
</reference>
<evidence type="ECO:0000313" key="1">
    <source>
        <dbReference type="EMBL" id="PAB56717.1"/>
    </source>
</evidence>
<dbReference type="Gene3D" id="3.30.70.1430">
    <property type="entry name" value="Multidrug efflux transporter AcrB pore domain"/>
    <property type="match status" value="1"/>
</dbReference>
<dbReference type="AlphaFoldDB" id="A0A267MB89"/>